<feature type="domain" description="Streptomycin biosynthesis protein StrF" evidence="1">
    <location>
        <begin position="29"/>
        <end position="186"/>
    </location>
</feature>
<evidence type="ECO:0000313" key="2">
    <source>
        <dbReference type="EMBL" id="SFQ18685.1"/>
    </source>
</evidence>
<dbReference type="AlphaFoldDB" id="A0A1I5WG68"/>
<dbReference type="Pfam" id="PF13712">
    <property type="entry name" value="Glyco_tranf_2_5"/>
    <property type="match status" value="1"/>
</dbReference>
<name>A0A1I5WG68_9BACT</name>
<dbReference type="Gene3D" id="3.90.550.10">
    <property type="entry name" value="Spore Coat Polysaccharide Biosynthesis Protein SpsA, Chain A"/>
    <property type="match status" value="1"/>
</dbReference>
<dbReference type="GO" id="GO:0016740">
    <property type="term" value="F:transferase activity"/>
    <property type="evidence" value="ECO:0007669"/>
    <property type="project" value="UniProtKB-KW"/>
</dbReference>
<dbReference type="Proteomes" id="UP000199031">
    <property type="component" value="Unassembled WGS sequence"/>
</dbReference>
<proteinExistence type="predicted"/>
<dbReference type="STRING" id="1465490.SAMN05444277_106165"/>
<keyword evidence="2" id="KW-0808">Transferase</keyword>
<evidence type="ECO:0000313" key="3">
    <source>
        <dbReference type="Proteomes" id="UP000199031"/>
    </source>
</evidence>
<dbReference type="SUPFAM" id="SSF53448">
    <property type="entry name" value="Nucleotide-diphospho-sugar transferases"/>
    <property type="match status" value="1"/>
</dbReference>
<evidence type="ECO:0000259" key="1">
    <source>
        <dbReference type="Pfam" id="PF13712"/>
    </source>
</evidence>
<accession>A0A1I5WG68</accession>
<dbReference type="InterPro" id="IPR029044">
    <property type="entry name" value="Nucleotide-diphossugar_trans"/>
</dbReference>
<reference evidence="2 3" key="1">
    <citation type="submission" date="2016-10" db="EMBL/GenBank/DDBJ databases">
        <authorList>
            <person name="de Groot N.N."/>
        </authorList>
    </citation>
    <scope>NUCLEOTIDE SEQUENCE [LARGE SCALE GENOMIC DNA]</scope>
    <source>
        <strain evidence="2 3">DSM 28286</strain>
    </source>
</reference>
<dbReference type="OrthoDB" id="7851643at2"/>
<sequence>MISVIVSSYQPGLFASFSNNVRATIGKVPFEIIQVYNPGTMGLAKAYNKGAAKAKYPYLCFVHEDVLFETNGWGQKIIDHFTNDKRLGLIGIAGSRYKPYVYSGLGSAWGNAGLRINIIQTIDGQRQHIIRKGYDKDIEPVIVLDGCFLCTTAAVFASVKFDENSFTGFHCYDMDFSLTVGRHYTIAVIYDVVLEHLSTGRFDRYWLADTFALHRKWNRKLPQSIQPLSDKELYEQEAGAWYFLLKSVLQLKYGLKQFAQINFSKKFIRLVGLKYWLWMQVKLPLNILRSYARSIAD</sequence>
<dbReference type="InterPro" id="IPR059123">
    <property type="entry name" value="StrF_dom"/>
</dbReference>
<organism evidence="2 3">
    <name type="scientific">Parafilimonas terrae</name>
    <dbReference type="NCBI Taxonomy" id="1465490"/>
    <lineage>
        <taxon>Bacteria</taxon>
        <taxon>Pseudomonadati</taxon>
        <taxon>Bacteroidota</taxon>
        <taxon>Chitinophagia</taxon>
        <taxon>Chitinophagales</taxon>
        <taxon>Chitinophagaceae</taxon>
        <taxon>Parafilimonas</taxon>
    </lineage>
</organism>
<dbReference type="EMBL" id="FOXQ01000006">
    <property type="protein sequence ID" value="SFQ18685.1"/>
    <property type="molecule type" value="Genomic_DNA"/>
</dbReference>
<protein>
    <submittedName>
        <fullName evidence="2">Glycosyltransferase, GT2 family</fullName>
    </submittedName>
</protein>
<dbReference type="RefSeq" id="WP_090658508.1">
    <property type="nucleotide sequence ID" value="NZ_FOXQ01000006.1"/>
</dbReference>
<gene>
    <name evidence="2" type="ORF">SAMN05444277_106165</name>
</gene>
<keyword evidence="3" id="KW-1185">Reference proteome</keyword>